<reference evidence="3" key="1">
    <citation type="journal article" date="2019" name="Int. J. Syst. Evol. Microbiol.">
        <title>The Global Catalogue of Microorganisms (GCM) 10K type strain sequencing project: providing services to taxonomists for standard genome sequencing and annotation.</title>
        <authorList>
            <consortium name="The Broad Institute Genomics Platform"/>
            <consortium name="The Broad Institute Genome Sequencing Center for Infectious Disease"/>
            <person name="Wu L."/>
            <person name="Ma J."/>
        </authorList>
    </citation>
    <scope>NUCLEOTIDE SEQUENCE [LARGE SCALE GENOMIC DNA]</scope>
    <source>
        <strain evidence="3">JCM 31405</strain>
    </source>
</reference>
<evidence type="ECO:0000256" key="1">
    <source>
        <dbReference type="SAM" id="SignalP"/>
    </source>
</evidence>
<protein>
    <recommendedName>
        <fullName evidence="4">Outer membrane lipoprotein carrier protein LolA</fullName>
    </recommendedName>
</protein>
<feature type="signal peptide" evidence="1">
    <location>
        <begin position="1"/>
        <end position="18"/>
    </location>
</feature>
<name>A0ABQ2SAI1_9DEIO</name>
<feature type="chain" id="PRO_5046572414" description="Outer membrane lipoprotein carrier protein LolA" evidence="1">
    <location>
        <begin position="19"/>
        <end position="209"/>
    </location>
</feature>
<organism evidence="2 3">
    <name type="scientific">Deinococcus sedimenti</name>
    <dbReference type="NCBI Taxonomy" id="1867090"/>
    <lineage>
        <taxon>Bacteria</taxon>
        <taxon>Thermotogati</taxon>
        <taxon>Deinococcota</taxon>
        <taxon>Deinococci</taxon>
        <taxon>Deinococcales</taxon>
        <taxon>Deinococcaceae</taxon>
        <taxon>Deinococcus</taxon>
    </lineage>
</organism>
<sequence length="209" mass="22831">MTARFLLPFLLISVPAQAAAPADCAGLMLAGMQRASYRTQAAFPAEPETVNVEFFSGGPARLTAFCGFVFKPDPKARTLTVTARQFSAFANVFRDGYRNTGRIVLENRSYGAVPHASNVVFDLAERQLTFDAAGLPVMPLTVGVSVDGGPLKALFYRNTATPQRVPKTARSVDIYVKAPGGTTLDWQRVRFDIQKSTVTFYRSAAFPRR</sequence>
<comment type="caution">
    <text evidence="2">The sequence shown here is derived from an EMBL/GenBank/DDBJ whole genome shotgun (WGS) entry which is preliminary data.</text>
</comment>
<dbReference type="Proteomes" id="UP000644548">
    <property type="component" value="Unassembled WGS sequence"/>
</dbReference>
<accession>A0ABQ2SAI1</accession>
<evidence type="ECO:0008006" key="4">
    <source>
        <dbReference type="Google" id="ProtNLM"/>
    </source>
</evidence>
<proteinExistence type="predicted"/>
<keyword evidence="1" id="KW-0732">Signal</keyword>
<evidence type="ECO:0000313" key="2">
    <source>
        <dbReference type="EMBL" id="GGS05540.1"/>
    </source>
</evidence>
<evidence type="ECO:0000313" key="3">
    <source>
        <dbReference type="Proteomes" id="UP000644548"/>
    </source>
</evidence>
<dbReference type="EMBL" id="BMQN01000015">
    <property type="protein sequence ID" value="GGS05540.1"/>
    <property type="molecule type" value="Genomic_DNA"/>
</dbReference>
<gene>
    <name evidence="2" type="ORF">GCM10008960_35040</name>
</gene>
<dbReference type="RefSeq" id="WP_189074464.1">
    <property type="nucleotide sequence ID" value="NZ_BMQN01000015.1"/>
</dbReference>
<keyword evidence="3" id="KW-1185">Reference proteome</keyword>